<keyword evidence="3" id="KW-1185">Reference proteome</keyword>
<dbReference type="eggNOG" id="COG0346">
    <property type="taxonomic scope" value="Bacteria"/>
</dbReference>
<dbReference type="SUPFAM" id="SSF54593">
    <property type="entry name" value="Glyoxalase/Bleomycin resistance protein/Dihydroxybiphenyl dioxygenase"/>
    <property type="match status" value="1"/>
</dbReference>
<reference evidence="2 3" key="1">
    <citation type="journal article" date="2013" name="Genome Announc.">
        <title>Genome Sequence of the Polycyclic Aromatic Hydrocarbon-Degrading Bacterium Strain Marinobacter nanhaiticus D15-8WT.</title>
        <authorList>
            <person name="Cui Z."/>
            <person name="Gao W."/>
            <person name="Li Q."/>
            <person name="Xu G."/>
            <person name="Zheng L."/>
        </authorList>
    </citation>
    <scope>NUCLEOTIDE SEQUENCE [LARGE SCALE GENOMIC DNA]</scope>
    <source>
        <strain evidence="2 3">D15-8W</strain>
    </source>
</reference>
<dbReference type="AlphaFoldDB" id="N6WY12"/>
<accession>N6WY12</accession>
<dbReference type="EMBL" id="APLQ01000011">
    <property type="protein sequence ID" value="ENO15987.1"/>
    <property type="molecule type" value="Genomic_DNA"/>
</dbReference>
<dbReference type="PATRIC" id="fig|626887.3.peg.2320"/>
<dbReference type="Proteomes" id="UP000013165">
    <property type="component" value="Unassembled WGS sequence"/>
</dbReference>
<feature type="domain" description="VOC" evidence="1">
    <location>
        <begin position="4"/>
        <end position="123"/>
    </location>
</feature>
<organism evidence="2 3">
    <name type="scientific">Marinobacter nanhaiticus D15-8W</name>
    <dbReference type="NCBI Taxonomy" id="626887"/>
    <lineage>
        <taxon>Bacteria</taxon>
        <taxon>Pseudomonadati</taxon>
        <taxon>Pseudomonadota</taxon>
        <taxon>Gammaproteobacteria</taxon>
        <taxon>Pseudomonadales</taxon>
        <taxon>Marinobacteraceae</taxon>
        <taxon>Marinobacter</taxon>
    </lineage>
</organism>
<dbReference type="PROSITE" id="PS51819">
    <property type="entry name" value="VOC"/>
    <property type="match status" value="1"/>
</dbReference>
<dbReference type="STRING" id="626887.J057_11561"/>
<name>N6WY12_9GAMM</name>
<comment type="caution">
    <text evidence="2">The sequence shown here is derived from an EMBL/GenBank/DDBJ whole genome shotgun (WGS) entry which is preliminary data.</text>
</comment>
<dbReference type="InterPro" id="IPR037523">
    <property type="entry name" value="VOC_core"/>
</dbReference>
<evidence type="ECO:0000259" key="1">
    <source>
        <dbReference type="PROSITE" id="PS51819"/>
    </source>
</evidence>
<dbReference type="CDD" id="cd08351">
    <property type="entry name" value="ChaP_like"/>
    <property type="match status" value="1"/>
</dbReference>
<dbReference type="RefSeq" id="WP_004580277.1">
    <property type="nucleotide sequence ID" value="NZ_AP028878.1"/>
</dbReference>
<evidence type="ECO:0000313" key="2">
    <source>
        <dbReference type="EMBL" id="ENO15987.1"/>
    </source>
</evidence>
<dbReference type="HOGENOM" id="CLU_142293_0_0_6"/>
<proteinExistence type="predicted"/>
<dbReference type="Gene3D" id="3.10.180.10">
    <property type="entry name" value="2,3-Dihydroxybiphenyl 1,2-Dioxygenase, domain 1"/>
    <property type="match status" value="1"/>
</dbReference>
<evidence type="ECO:0000313" key="3">
    <source>
        <dbReference type="Proteomes" id="UP000013165"/>
    </source>
</evidence>
<dbReference type="InterPro" id="IPR029068">
    <property type="entry name" value="Glyas_Bleomycin-R_OHBP_Dase"/>
</dbReference>
<gene>
    <name evidence="2" type="ORF">J057_11561</name>
</gene>
<dbReference type="OrthoDB" id="9812656at2"/>
<sequence>MTIELDHTIIPVRNREAAAELLAYLLDVPWEASGNIGPFSPVYVNEGLTLDFDEADGSYPVLHYCFRVSEQEFDDILGRITAQGIDYRSTPNGRADMKVNTQHGGRNVYWNEPDGHIWEILTVSYARRPSGDH</sequence>
<protein>
    <submittedName>
        <fullName evidence="2">VOC family protein</fullName>
    </submittedName>
</protein>